<evidence type="ECO:0000256" key="1">
    <source>
        <dbReference type="SAM" id="MobiDB-lite"/>
    </source>
</evidence>
<name>A0A6J5L4F3_9CAUD</name>
<feature type="region of interest" description="Disordered" evidence="1">
    <location>
        <begin position="104"/>
        <end position="149"/>
    </location>
</feature>
<protein>
    <submittedName>
        <fullName evidence="2">Uncharacterized protein</fullName>
    </submittedName>
</protein>
<proteinExistence type="predicted"/>
<feature type="compositionally biased region" description="Polar residues" evidence="1">
    <location>
        <begin position="122"/>
        <end position="149"/>
    </location>
</feature>
<dbReference type="EMBL" id="LR796233">
    <property type="protein sequence ID" value="CAB4129314.1"/>
    <property type="molecule type" value="Genomic_DNA"/>
</dbReference>
<accession>A0A6J5L4F3</accession>
<sequence length="149" mass="15414">MSAIYKTARGKSVDMDKIKLANESTTAVGNMRVNARGDALGAGGQVVAGRNQIMDQVYAVESNSGYSPTSPTTYAENKATMEQSKAKELHDLANGLVQTDASEPVVATEEAGAVTPAPRGSLASSVAKATTVTQEPMTPPSKSTGPTRI</sequence>
<organism evidence="2">
    <name type="scientific">uncultured Caudovirales phage</name>
    <dbReference type="NCBI Taxonomy" id="2100421"/>
    <lineage>
        <taxon>Viruses</taxon>
        <taxon>Duplodnaviria</taxon>
        <taxon>Heunggongvirae</taxon>
        <taxon>Uroviricota</taxon>
        <taxon>Caudoviricetes</taxon>
        <taxon>Peduoviridae</taxon>
        <taxon>Maltschvirus</taxon>
        <taxon>Maltschvirus maltsch</taxon>
    </lineage>
</organism>
<evidence type="ECO:0000313" key="2">
    <source>
        <dbReference type="EMBL" id="CAB4129314.1"/>
    </source>
</evidence>
<gene>
    <name evidence="2" type="ORF">UFOVP112_412</name>
</gene>
<reference evidence="2" key="1">
    <citation type="submission" date="2020-04" db="EMBL/GenBank/DDBJ databases">
        <authorList>
            <person name="Chiriac C."/>
            <person name="Salcher M."/>
            <person name="Ghai R."/>
            <person name="Kavagutti S V."/>
        </authorList>
    </citation>
    <scope>NUCLEOTIDE SEQUENCE</scope>
</reference>